<dbReference type="AlphaFoldDB" id="A0A2I2G4E0"/>
<evidence type="ECO:0000313" key="5">
    <source>
        <dbReference type="EMBL" id="PLB47750.1"/>
    </source>
</evidence>
<dbReference type="PROSITE" id="PS50009">
    <property type="entry name" value="RASGEF_CAT"/>
    <property type="match status" value="1"/>
</dbReference>
<dbReference type="InterPro" id="IPR023578">
    <property type="entry name" value="Ras_GEF_dom_sf"/>
</dbReference>
<evidence type="ECO:0000256" key="1">
    <source>
        <dbReference type="ARBA" id="ARBA00022658"/>
    </source>
</evidence>
<dbReference type="OrthoDB" id="546434at2759"/>
<dbReference type="Gene3D" id="1.20.870.10">
    <property type="entry name" value="Son of sevenless (SoS) protein Chain: S domain 1"/>
    <property type="match status" value="1"/>
</dbReference>
<keyword evidence="6" id="KW-1185">Reference proteome</keyword>
<gene>
    <name evidence="5" type="ORF">P170DRAFT_437489</name>
</gene>
<dbReference type="InterPro" id="IPR036964">
    <property type="entry name" value="RASGEF_cat_dom_sf"/>
</dbReference>
<feature type="domain" description="Ras-GEF" evidence="3">
    <location>
        <begin position="213"/>
        <end position="448"/>
    </location>
</feature>
<dbReference type="PROSITE" id="PS50212">
    <property type="entry name" value="RASGEF_NTER"/>
    <property type="match status" value="1"/>
</dbReference>
<evidence type="ECO:0000313" key="6">
    <source>
        <dbReference type="Proteomes" id="UP000234275"/>
    </source>
</evidence>
<dbReference type="CDD" id="cd00155">
    <property type="entry name" value="RasGEF"/>
    <property type="match status" value="1"/>
</dbReference>
<dbReference type="Pfam" id="PF00617">
    <property type="entry name" value="RasGEF"/>
    <property type="match status" value="1"/>
</dbReference>
<dbReference type="EMBL" id="MSFO01000005">
    <property type="protein sequence ID" value="PLB47750.1"/>
    <property type="molecule type" value="Genomic_DNA"/>
</dbReference>
<protein>
    <submittedName>
        <fullName evidence="5">Ras1 guanine nucleotide exchange factor</fullName>
    </submittedName>
</protein>
<proteinExistence type="predicted"/>
<dbReference type="Pfam" id="PF00618">
    <property type="entry name" value="RasGEF_N"/>
    <property type="match status" value="1"/>
</dbReference>
<dbReference type="STRING" id="1392250.A0A2I2G4E0"/>
<comment type="caution">
    <text evidence="5">The sequence shown here is derived from an EMBL/GenBank/DDBJ whole genome shotgun (WGS) entry which is preliminary data.</text>
</comment>
<dbReference type="Proteomes" id="UP000234275">
    <property type="component" value="Unassembled WGS sequence"/>
</dbReference>
<dbReference type="PROSITE" id="PS00720">
    <property type="entry name" value="RASGEF"/>
    <property type="match status" value="1"/>
</dbReference>
<name>A0A2I2G4E0_9EURO</name>
<accession>A0A2I2G4E0</accession>
<evidence type="ECO:0000259" key="3">
    <source>
        <dbReference type="PROSITE" id="PS50009"/>
    </source>
</evidence>
<dbReference type="GO" id="GO:0007265">
    <property type="term" value="P:Ras protein signal transduction"/>
    <property type="evidence" value="ECO:0007669"/>
    <property type="project" value="TreeGrafter"/>
</dbReference>
<organism evidence="5 6">
    <name type="scientific">Aspergillus steynii IBT 23096</name>
    <dbReference type="NCBI Taxonomy" id="1392250"/>
    <lineage>
        <taxon>Eukaryota</taxon>
        <taxon>Fungi</taxon>
        <taxon>Dikarya</taxon>
        <taxon>Ascomycota</taxon>
        <taxon>Pezizomycotina</taxon>
        <taxon>Eurotiomycetes</taxon>
        <taxon>Eurotiomycetidae</taxon>
        <taxon>Eurotiales</taxon>
        <taxon>Aspergillaceae</taxon>
        <taxon>Aspergillus</taxon>
        <taxon>Aspergillus subgen. Circumdati</taxon>
    </lineage>
</organism>
<dbReference type="VEuPathDB" id="FungiDB:P170DRAFT_437489"/>
<dbReference type="PANTHER" id="PTHR23113:SF368">
    <property type="entry name" value="CELL DIVISION CONTROL PROTEIN 25"/>
    <property type="match status" value="1"/>
</dbReference>
<dbReference type="InterPro" id="IPR008937">
    <property type="entry name" value="Ras-like_GEF"/>
</dbReference>
<dbReference type="PANTHER" id="PTHR23113">
    <property type="entry name" value="GUANINE NUCLEOTIDE EXCHANGE FACTOR"/>
    <property type="match status" value="1"/>
</dbReference>
<dbReference type="InterPro" id="IPR000651">
    <property type="entry name" value="Ras-like_Gua-exchang_fac_N"/>
</dbReference>
<dbReference type="InterPro" id="IPR001895">
    <property type="entry name" value="RASGEF_cat_dom"/>
</dbReference>
<dbReference type="GO" id="GO:0005085">
    <property type="term" value="F:guanyl-nucleotide exchange factor activity"/>
    <property type="evidence" value="ECO:0007669"/>
    <property type="project" value="UniProtKB-KW"/>
</dbReference>
<dbReference type="Gene3D" id="1.10.840.10">
    <property type="entry name" value="Ras guanine-nucleotide exchange factors catalytic domain"/>
    <property type="match status" value="1"/>
</dbReference>
<evidence type="ECO:0000256" key="2">
    <source>
        <dbReference type="PROSITE-ProRule" id="PRU00168"/>
    </source>
</evidence>
<dbReference type="GeneID" id="36557078"/>
<sequence>MEDSSRPASDPRHHFRYSSSSGSIDLPWFLHLDHEDEVVCDVVDGQVVVKSGTLAGLVEQLTRHDRLDAAFNETFLMTFNTFTSASVLFEMLVERFFIKPPDELDEVELQQWVEHKQHAIRLRVVNVLRNWLERFWIEPDNEDTRGFLRHAQTIVKDSPEMMATPTSSHLLTIIDQRLQGHQTMRRLIRTPTSSAPAPVVPKNMKKMKLLDVDPVECARQLTIIESGFHGRIKLSECLNKGWQKRGPDDSDPSTAVNAMILHSNKLANWVAETILNQSNMKKRVAVMKYFVSVADQCRAFNNFATLMSIISGLGLTPVYRLRFTWSQVSRRTLANLDELRHLMGSTRNFVQYRETLRSSAPPCVPFLGIYLTDLTFLDDGIPNHTSTGQINFTKRQKTAEVLHDLQQHQTTPYPFQPVPELQDYLVQGIQAAGDVHDMYERSLDLEPRQHGEEDLPGGQGAGYVATGSHMSSVVIASMVLKS</sequence>
<dbReference type="SMART" id="SM00147">
    <property type="entry name" value="RasGEF"/>
    <property type="match status" value="1"/>
</dbReference>
<dbReference type="SUPFAM" id="SSF48366">
    <property type="entry name" value="Ras GEF"/>
    <property type="match status" value="1"/>
</dbReference>
<feature type="domain" description="N-terminal Ras-GEF" evidence="4">
    <location>
        <begin position="45"/>
        <end position="178"/>
    </location>
</feature>
<dbReference type="SMART" id="SM00229">
    <property type="entry name" value="RasGEFN"/>
    <property type="match status" value="1"/>
</dbReference>
<dbReference type="GO" id="GO:0005886">
    <property type="term" value="C:plasma membrane"/>
    <property type="evidence" value="ECO:0007669"/>
    <property type="project" value="TreeGrafter"/>
</dbReference>
<reference evidence="5 6" key="1">
    <citation type="submission" date="2016-12" db="EMBL/GenBank/DDBJ databases">
        <title>The genomes of Aspergillus section Nigri reveals drivers in fungal speciation.</title>
        <authorList>
            <consortium name="DOE Joint Genome Institute"/>
            <person name="Vesth T.C."/>
            <person name="Nybo J."/>
            <person name="Theobald S."/>
            <person name="Brandl J."/>
            <person name="Frisvad J.C."/>
            <person name="Nielsen K.F."/>
            <person name="Lyhne E.K."/>
            <person name="Kogle M.E."/>
            <person name="Kuo A."/>
            <person name="Riley R."/>
            <person name="Clum A."/>
            <person name="Nolan M."/>
            <person name="Lipzen A."/>
            <person name="Salamov A."/>
            <person name="Henrissat B."/>
            <person name="Wiebenga A."/>
            <person name="De Vries R.P."/>
            <person name="Grigoriev I.V."/>
            <person name="Mortensen U.H."/>
            <person name="Andersen M.R."/>
            <person name="Baker S.E."/>
        </authorList>
    </citation>
    <scope>NUCLEOTIDE SEQUENCE [LARGE SCALE GENOMIC DNA]</scope>
    <source>
        <strain evidence="5 6">IBT 23096</strain>
    </source>
</reference>
<dbReference type="RefSeq" id="XP_024703052.1">
    <property type="nucleotide sequence ID" value="XM_024849379.1"/>
</dbReference>
<dbReference type="CDD" id="cd06224">
    <property type="entry name" value="REM"/>
    <property type="match status" value="1"/>
</dbReference>
<evidence type="ECO:0000259" key="4">
    <source>
        <dbReference type="PROSITE" id="PS50212"/>
    </source>
</evidence>
<dbReference type="InterPro" id="IPR019804">
    <property type="entry name" value="Ras_G-nucl-exch_fac_CS"/>
</dbReference>
<keyword evidence="1 2" id="KW-0344">Guanine-nucleotide releasing factor</keyword>